<organism evidence="1">
    <name type="scientific">Rhipicephalus zambeziensis</name>
    <dbReference type="NCBI Taxonomy" id="60191"/>
    <lineage>
        <taxon>Eukaryota</taxon>
        <taxon>Metazoa</taxon>
        <taxon>Ecdysozoa</taxon>
        <taxon>Arthropoda</taxon>
        <taxon>Chelicerata</taxon>
        <taxon>Arachnida</taxon>
        <taxon>Acari</taxon>
        <taxon>Parasitiformes</taxon>
        <taxon>Ixodida</taxon>
        <taxon>Ixodoidea</taxon>
        <taxon>Ixodidae</taxon>
        <taxon>Rhipicephalinae</taxon>
        <taxon>Rhipicephalus</taxon>
        <taxon>Rhipicephalus</taxon>
    </lineage>
</organism>
<sequence>MYNYLCAVYTRLRAAPLQQTANTIKAAIRTATQDFLHSLAVPLKCQTFQQHTADSWYVRYTANIISVIPSVGRQTCNAQISRTYEKPSIIPEAIFSTDPF</sequence>
<reference evidence="1" key="1">
    <citation type="journal article" date="2017" name="Parasit. Vectors">
        <title>Sialotranscriptomics of Rhipicephalus zambeziensis reveals intricate expression profiles of secretory proteins and suggests tight temporal transcriptional regulation during blood-feeding.</title>
        <authorList>
            <person name="de Castro M.H."/>
            <person name="de Klerk D."/>
            <person name="Pienaar R."/>
            <person name="Rees D.J.G."/>
            <person name="Mans B.J."/>
        </authorList>
    </citation>
    <scope>NUCLEOTIDE SEQUENCE</scope>
    <source>
        <tissue evidence="1">Salivary glands</tissue>
    </source>
</reference>
<name>A0A224YHB1_9ACAR</name>
<dbReference type="AlphaFoldDB" id="A0A224YHB1"/>
<proteinExistence type="predicted"/>
<dbReference type="EMBL" id="GFPF01002046">
    <property type="protein sequence ID" value="MAA13192.1"/>
    <property type="molecule type" value="Transcribed_RNA"/>
</dbReference>
<evidence type="ECO:0000313" key="1">
    <source>
        <dbReference type="EMBL" id="MAA13192.1"/>
    </source>
</evidence>
<protein>
    <submittedName>
        <fullName evidence="1">Uncharacterized protein</fullName>
    </submittedName>
</protein>
<accession>A0A224YHB1</accession>